<reference evidence="2 3" key="1">
    <citation type="submission" date="2021-06" db="EMBL/GenBank/DDBJ databases">
        <title>Actinoplanes lichenicola sp. nov., and Actinoplanes ovalisporus sp. nov., isolated from lichen in Thailand.</title>
        <authorList>
            <person name="Saeng-In P."/>
            <person name="Kanchanasin P."/>
            <person name="Yuki M."/>
            <person name="Kudo T."/>
            <person name="Ohkuma M."/>
            <person name="Phongsopitanun W."/>
            <person name="Tanasupawat S."/>
        </authorList>
    </citation>
    <scope>NUCLEOTIDE SEQUENCE [LARGE SCALE GENOMIC DNA]</scope>
    <source>
        <strain evidence="2 3">NBRC 110975</strain>
    </source>
</reference>
<evidence type="ECO:0000313" key="2">
    <source>
        <dbReference type="EMBL" id="MBU2664758.1"/>
    </source>
</evidence>
<feature type="chain" id="PRO_5046976900" description="DUF4156 domain-containing protein" evidence="1">
    <location>
        <begin position="21"/>
        <end position="124"/>
    </location>
</feature>
<dbReference type="RefSeq" id="WP_215787644.1">
    <property type="nucleotide sequence ID" value="NZ_JAHKKG010000004.1"/>
</dbReference>
<evidence type="ECO:0000256" key="1">
    <source>
        <dbReference type="SAM" id="SignalP"/>
    </source>
</evidence>
<gene>
    <name evidence="2" type="ORF">KOI35_14750</name>
</gene>
<accession>A0ABS5YPW5</accession>
<keyword evidence="3" id="KW-1185">Reference proteome</keyword>
<evidence type="ECO:0000313" key="3">
    <source>
        <dbReference type="Proteomes" id="UP001519654"/>
    </source>
</evidence>
<dbReference type="PROSITE" id="PS51257">
    <property type="entry name" value="PROKAR_LIPOPROTEIN"/>
    <property type="match status" value="1"/>
</dbReference>
<evidence type="ECO:0008006" key="4">
    <source>
        <dbReference type="Google" id="ProtNLM"/>
    </source>
</evidence>
<feature type="signal peptide" evidence="1">
    <location>
        <begin position="1"/>
        <end position="20"/>
    </location>
</feature>
<keyword evidence="1" id="KW-0732">Signal</keyword>
<proteinExistence type="predicted"/>
<sequence length="124" mass="12755">MKIRVALVALLATVSLTGCASLFDDIPDANDDVPTTAPVAQCGDDAQKAVAKEMTSDAVEVVKVIGSCTQVQISTSLGPDDKDAAREICETAAKVAYVGDIKVVSVEDADGHELSTGFNGTPCI</sequence>
<dbReference type="EMBL" id="JAHKKG010000004">
    <property type="protein sequence ID" value="MBU2664758.1"/>
    <property type="molecule type" value="Genomic_DNA"/>
</dbReference>
<name>A0ABS5YPW5_9ACTN</name>
<organism evidence="2 3">
    <name type="scientific">Paractinoplanes bogorensis</name>
    <dbReference type="NCBI Taxonomy" id="1610840"/>
    <lineage>
        <taxon>Bacteria</taxon>
        <taxon>Bacillati</taxon>
        <taxon>Actinomycetota</taxon>
        <taxon>Actinomycetes</taxon>
        <taxon>Micromonosporales</taxon>
        <taxon>Micromonosporaceae</taxon>
        <taxon>Paractinoplanes</taxon>
    </lineage>
</organism>
<protein>
    <recommendedName>
        <fullName evidence="4">DUF4156 domain-containing protein</fullName>
    </recommendedName>
</protein>
<dbReference type="Proteomes" id="UP001519654">
    <property type="component" value="Unassembled WGS sequence"/>
</dbReference>
<comment type="caution">
    <text evidence="2">The sequence shown here is derived from an EMBL/GenBank/DDBJ whole genome shotgun (WGS) entry which is preliminary data.</text>
</comment>